<organism evidence="1 2">
    <name type="scientific">Panagrolaimus sp. PS1159</name>
    <dbReference type="NCBI Taxonomy" id="55785"/>
    <lineage>
        <taxon>Eukaryota</taxon>
        <taxon>Metazoa</taxon>
        <taxon>Ecdysozoa</taxon>
        <taxon>Nematoda</taxon>
        <taxon>Chromadorea</taxon>
        <taxon>Rhabditida</taxon>
        <taxon>Tylenchina</taxon>
        <taxon>Panagrolaimomorpha</taxon>
        <taxon>Panagrolaimoidea</taxon>
        <taxon>Panagrolaimidae</taxon>
        <taxon>Panagrolaimus</taxon>
    </lineage>
</organism>
<sequence length="292" mass="33042">MRQKAAPQMINADTYVPSQAFSQDPFAPSQQQQWGDNPSGTQSTSTPVRHSQPLFNTSQLSPIAFNESDVSGYLSDEHQDQNFNEQNRGDQISGYQPEEEIEEQYQGQQYHGNQSQISGYEPFGNEQYSQDYSQQNPADQSMASGYQPEQYSQDYSQQNHYVQSFASGYHSGGVDRFNSRHSISRGRVQKKTKKRKAGTNIDREIKKLQSTTHNLLKVAPFSRLVKETITRMSGGKSFRVQSEAITALMQASEAYLITLFEASYMCTNHAKRVTLKADDMQLVRRILAAFGM</sequence>
<dbReference type="WBParaSite" id="PS1159_v2.g7775.t1">
    <property type="protein sequence ID" value="PS1159_v2.g7775.t1"/>
    <property type="gene ID" value="PS1159_v2.g7775"/>
</dbReference>
<proteinExistence type="predicted"/>
<reference evidence="2" key="1">
    <citation type="submission" date="2022-11" db="UniProtKB">
        <authorList>
            <consortium name="WormBaseParasite"/>
        </authorList>
    </citation>
    <scope>IDENTIFICATION</scope>
</reference>
<evidence type="ECO:0000313" key="2">
    <source>
        <dbReference type="WBParaSite" id="PS1159_v2.g7775.t1"/>
    </source>
</evidence>
<accession>A0AC35GS82</accession>
<dbReference type="Proteomes" id="UP000887580">
    <property type="component" value="Unplaced"/>
</dbReference>
<name>A0AC35GS82_9BILA</name>
<protein>
    <submittedName>
        <fullName evidence="2">Histone H2A/H2B/H3 domain-containing protein</fullName>
    </submittedName>
</protein>
<evidence type="ECO:0000313" key="1">
    <source>
        <dbReference type="Proteomes" id="UP000887580"/>
    </source>
</evidence>